<dbReference type="PROSITE" id="PS50931">
    <property type="entry name" value="HTH_LYSR"/>
    <property type="match status" value="1"/>
</dbReference>
<dbReference type="SUPFAM" id="SSF46785">
    <property type="entry name" value="Winged helix' DNA-binding domain"/>
    <property type="match status" value="1"/>
</dbReference>
<accession>A0A2T3Q8F9</accession>
<dbReference type="FunFam" id="1.10.10.10:FF:000001">
    <property type="entry name" value="LysR family transcriptional regulator"/>
    <property type="match status" value="1"/>
</dbReference>
<keyword evidence="2" id="KW-0805">Transcription regulation</keyword>
<organism evidence="5 6">
    <name type="scientific">Photobacterium damselae</name>
    <dbReference type="NCBI Taxonomy" id="38293"/>
    <lineage>
        <taxon>Bacteria</taxon>
        <taxon>Pseudomonadati</taxon>
        <taxon>Pseudomonadota</taxon>
        <taxon>Gammaproteobacteria</taxon>
        <taxon>Vibrionales</taxon>
        <taxon>Vibrionaceae</taxon>
        <taxon>Photobacterium</taxon>
    </lineage>
</organism>
<dbReference type="InterPro" id="IPR036388">
    <property type="entry name" value="WH-like_DNA-bd_sf"/>
</dbReference>
<dbReference type="InterPro" id="IPR000847">
    <property type="entry name" value="LysR_HTH_N"/>
</dbReference>
<evidence type="ECO:0000313" key="6">
    <source>
        <dbReference type="Proteomes" id="UP000251647"/>
    </source>
</evidence>
<name>A0A2T3Q8F9_PHODM</name>
<dbReference type="Gene3D" id="3.40.190.290">
    <property type="match status" value="1"/>
</dbReference>
<reference evidence="5 6" key="1">
    <citation type="submission" date="2018-06" db="EMBL/GenBank/DDBJ databases">
        <authorList>
            <consortium name="Pathogen Informatics"/>
            <person name="Doyle S."/>
        </authorList>
    </citation>
    <scope>NUCLEOTIDE SEQUENCE [LARGE SCALE GENOMIC DNA]</scope>
    <source>
        <strain evidence="5 6">NCTC11647</strain>
    </source>
</reference>
<dbReference type="GO" id="GO:0006351">
    <property type="term" value="P:DNA-templated transcription"/>
    <property type="evidence" value="ECO:0007669"/>
    <property type="project" value="TreeGrafter"/>
</dbReference>
<gene>
    <name evidence="5" type="primary">dmlR_16</name>
    <name evidence="5" type="ORF">NCTC11647_03328</name>
</gene>
<dbReference type="CDD" id="cd08422">
    <property type="entry name" value="PBP2_CrgA_like"/>
    <property type="match status" value="1"/>
</dbReference>
<evidence type="ECO:0000256" key="1">
    <source>
        <dbReference type="ARBA" id="ARBA00009437"/>
    </source>
</evidence>
<dbReference type="Pfam" id="PF00126">
    <property type="entry name" value="HTH_1"/>
    <property type="match status" value="1"/>
</dbReference>
<dbReference type="GO" id="GO:0003700">
    <property type="term" value="F:DNA-binding transcription factor activity"/>
    <property type="evidence" value="ECO:0007669"/>
    <property type="project" value="InterPro"/>
</dbReference>
<protein>
    <submittedName>
        <fullName evidence="5">D-malate degradation protein R</fullName>
    </submittedName>
</protein>
<dbReference type="Gene3D" id="1.10.10.10">
    <property type="entry name" value="Winged helix-like DNA-binding domain superfamily/Winged helix DNA-binding domain"/>
    <property type="match status" value="1"/>
</dbReference>
<evidence type="ECO:0000256" key="4">
    <source>
        <dbReference type="ARBA" id="ARBA00023163"/>
    </source>
</evidence>
<dbReference type="EMBL" id="UATL01000005">
    <property type="protein sequence ID" value="SPY44387.1"/>
    <property type="molecule type" value="Genomic_DNA"/>
</dbReference>
<dbReference type="RefSeq" id="WP_005304026.1">
    <property type="nucleotide sequence ID" value="NZ_PYOG01000036.1"/>
</dbReference>
<sequence length="300" mass="33502">MRTSDDLILFYHLIEHGSFSKAAEQAGITKSVISKRISKLEADLGVQLIYRTTRKLTPTEAGIIFYSHARDVYHSVQNAMNAMSGLGESISGTIKITVPTISGEMILPQAISEFSQQYPDIKIEMDLDNRFVDIIDKGFDLAIRTRALPDSSLIARKLINAHWIICVSPAYLRKYGLPQHTSELTSHNCLGYSYQETGASEWLINDNQGIHTMTVKGNFTTNNASALRQAALLGQGIIYVPKILVSADLANGDLQEIFSGQAAKHLGIYAVYPYTKQQAIKIKLFIEHLHKCYQQHKNLF</sequence>
<dbReference type="InterPro" id="IPR005119">
    <property type="entry name" value="LysR_subst-bd"/>
</dbReference>
<comment type="similarity">
    <text evidence="1">Belongs to the LysR transcriptional regulatory family.</text>
</comment>
<dbReference type="InterPro" id="IPR036390">
    <property type="entry name" value="WH_DNA-bd_sf"/>
</dbReference>
<keyword evidence="3" id="KW-0238">DNA-binding</keyword>
<dbReference type="PANTHER" id="PTHR30537:SF5">
    <property type="entry name" value="HTH-TYPE TRANSCRIPTIONAL ACTIVATOR TTDR-RELATED"/>
    <property type="match status" value="1"/>
</dbReference>
<evidence type="ECO:0000256" key="2">
    <source>
        <dbReference type="ARBA" id="ARBA00023015"/>
    </source>
</evidence>
<dbReference type="GO" id="GO:0043565">
    <property type="term" value="F:sequence-specific DNA binding"/>
    <property type="evidence" value="ECO:0007669"/>
    <property type="project" value="TreeGrafter"/>
</dbReference>
<dbReference type="OrthoDB" id="9786526at2"/>
<dbReference type="InterPro" id="IPR058163">
    <property type="entry name" value="LysR-type_TF_proteobact-type"/>
</dbReference>
<evidence type="ECO:0000313" key="5">
    <source>
        <dbReference type="EMBL" id="SPY44387.1"/>
    </source>
</evidence>
<dbReference type="SUPFAM" id="SSF53850">
    <property type="entry name" value="Periplasmic binding protein-like II"/>
    <property type="match status" value="1"/>
</dbReference>
<proteinExistence type="inferred from homology"/>
<dbReference type="FunFam" id="3.40.190.290:FF:000001">
    <property type="entry name" value="Transcriptional regulator, LysR family"/>
    <property type="match status" value="1"/>
</dbReference>
<keyword evidence="4" id="KW-0804">Transcription</keyword>
<dbReference type="PANTHER" id="PTHR30537">
    <property type="entry name" value="HTH-TYPE TRANSCRIPTIONAL REGULATOR"/>
    <property type="match status" value="1"/>
</dbReference>
<dbReference type="Pfam" id="PF03466">
    <property type="entry name" value="LysR_substrate"/>
    <property type="match status" value="1"/>
</dbReference>
<evidence type="ECO:0000256" key="3">
    <source>
        <dbReference type="ARBA" id="ARBA00023125"/>
    </source>
</evidence>
<dbReference type="Proteomes" id="UP000251647">
    <property type="component" value="Unassembled WGS sequence"/>
</dbReference>
<dbReference type="AlphaFoldDB" id="A0A2T3Q8F9"/>